<accession>A0A1H4DEF4</accession>
<dbReference type="EMBL" id="FNRK01000023">
    <property type="protein sequence ID" value="SEA71223.1"/>
    <property type="molecule type" value="Genomic_DNA"/>
</dbReference>
<name>A0A1H4DEF4_9FIRM</name>
<dbReference type="AlphaFoldDB" id="A0A1H4DEF4"/>
<dbReference type="Proteomes" id="UP000199394">
    <property type="component" value="Unassembled WGS sequence"/>
</dbReference>
<reference evidence="1 2" key="1">
    <citation type="submission" date="2016-10" db="EMBL/GenBank/DDBJ databases">
        <authorList>
            <person name="de Groot N.N."/>
        </authorList>
    </citation>
    <scope>NUCLEOTIDE SEQUENCE [LARGE SCALE GENOMIC DNA]</scope>
    <source>
        <strain evidence="1 2">SR12</strain>
    </source>
</reference>
<gene>
    <name evidence="1" type="ORF">SAMN04515656_12325</name>
</gene>
<evidence type="ECO:0000313" key="1">
    <source>
        <dbReference type="EMBL" id="SEA71223.1"/>
    </source>
</evidence>
<dbReference type="STRING" id="81409.SAMN04515656_12325"/>
<organism evidence="1 2">
    <name type="scientific">Eubacterium aggregans</name>
    <dbReference type="NCBI Taxonomy" id="81409"/>
    <lineage>
        <taxon>Bacteria</taxon>
        <taxon>Bacillati</taxon>
        <taxon>Bacillota</taxon>
        <taxon>Clostridia</taxon>
        <taxon>Eubacteriales</taxon>
        <taxon>Eubacteriaceae</taxon>
        <taxon>Eubacterium</taxon>
    </lineage>
</organism>
<proteinExistence type="predicted"/>
<evidence type="ECO:0000313" key="2">
    <source>
        <dbReference type="Proteomes" id="UP000199394"/>
    </source>
</evidence>
<keyword evidence="2" id="KW-1185">Reference proteome</keyword>
<protein>
    <submittedName>
        <fullName evidence="1">Uncharacterized protein</fullName>
    </submittedName>
</protein>
<sequence length="428" mass="48776">MQLNPAETMALIDAYYATLHGEVCYAQHQSILSFINSFNRSTTPLDCPWSPSVSMVTDECQFTTLDTPTALTAALFRVVSESVKIEDGSLELVTQPDCTSLYNIIDQLDIHRKLLMTHLICLDNTNGSASSSTYNINCLKQSLALLSRHRGYRAFYYYDDVPAHFSPYTLYPCLVLGRQGAVLFDAQCTSGFFIQTQDALNQLRAYTQRLKGHCIPMYQQCYDIIEEMAVYSNILNEPCCVIEAIPCILPFVTEDILERTICNPFPQREALIQLFLDYTGKQREKVLKTNSLLTSFTPQGLDYFVETGRTPEIPDDFYQPLPPADRRYLLEQVLIQVKTGRSRILKIDKVHLDPNLVITTMEHHLLMTFHSNIPGDKSIVTAYLDEPHLAQAFATFWENLEDYHCLYDLPESIAMVEERIARLKSSIL</sequence>